<evidence type="ECO:0000256" key="1">
    <source>
        <dbReference type="SAM" id="SignalP"/>
    </source>
</evidence>
<proteinExistence type="predicted"/>
<name>A0A1I7Z4Q6_9BILA</name>
<reference evidence="3" key="1">
    <citation type="submission" date="2016-11" db="UniProtKB">
        <authorList>
            <consortium name="WormBaseParasite"/>
        </authorList>
    </citation>
    <scope>IDENTIFICATION</scope>
</reference>
<protein>
    <submittedName>
        <fullName evidence="3">Secreted protein</fullName>
    </submittedName>
</protein>
<feature type="signal peptide" evidence="1">
    <location>
        <begin position="1"/>
        <end position="21"/>
    </location>
</feature>
<keyword evidence="2" id="KW-1185">Reference proteome</keyword>
<feature type="chain" id="PRO_5009312988" evidence="1">
    <location>
        <begin position="22"/>
        <end position="100"/>
    </location>
</feature>
<evidence type="ECO:0000313" key="2">
    <source>
        <dbReference type="Proteomes" id="UP000095287"/>
    </source>
</evidence>
<keyword evidence="1" id="KW-0732">Signal</keyword>
<dbReference type="WBParaSite" id="L893_g22899.t1">
    <property type="protein sequence ID" value="L893_g22899.t1"/>
    <property type="gene ID" value="L893_g22899"/>
</dbReference>
<organism evidence="2 3">
    <name type="scientific">Steinernema glaseri</name>
    <dbReference type="NCBI Taxonomy" id="37863"/>
    <lineage>
        <taxon>Eukaryota</taxon>
        <taxon>Metazoa</taxon>
        <taxon>Ecdysozoa</taxon>
        <taxon>Nematoda</taxon>
        <taxon>Chromadorea</taxon>
        <taxon>Rhabditida</taxon>
        <taxon>Tylenchina</taxon>
        <taxon>Panagrolaimomorpha</taxon>
        <taxon>Strongyloidoidea</taxon>
        <taxon>Steinernematidae</taxon>
        <taxon>Steinernema</taxon>
    </lineage>
</organism>
<accession>A0A1I7Z4Q6</accession>
<sequence length="100" mass="11705">MASLLKSVLILLFVVFALAEAAVPSRARRQTYNYPEDLKKYARPHSGTKIITGTVGRYAPQEWPTWYTRHIFKWNGESRQSPYHPNDVKYSSWQRVRFSS</sequence>
<evidence type="ECO:0000313" key="3">
    <source>
        <dbReference type="WBParaSite" id="L893_g22899.t1"/>
    </source>
</evidence>
<dbReference type="Proteomes" id="UP000095287">
    <property type="component" value="Unplaced"/>
</dbReference>
<dbReference type="AlphaFoldDB" id="A0A1I7Z4Q6"/>